<dbReference type="PROSITE" id="PS51778">
    <property type="entry name" value="VAST"/>
    <property type="match status" value="1"/>
</dbReference>
<feature type="domain" description="VASt" evidence="5">
    <location>
        <begin position="95"/>
        <end position="253"/>
    </location>
</feature>
<dbReference type="AlphaFoldDB" id="A0A9P5NMH8"/>
<keyword evidence="7" id="KW-1185">Reference proteome</keyword>
<comment type="caution">
    <text evidence="6">The sequence shown here is derived from an EMBL/GenBank/DDBJ whole genome shotgun (WGS) entry which is preliminary data.</text>
</comment>
<dbReference type="GO" id="GO:0120015">
    <property type="term" value="F:sterol transfer activity"/>
    <property type="evidence" value="ECO:0007669"/>
    <property type="project" value="TreeGrafter"/>
</dbReference>
<proteinExistence type="predicted"/>
<dbReference type="InterPro" id="IPR031968">
    <property type="entry name" value="VASt"/>
</dbReference>
<keyword evidence="4" id="KW-0472">Membrane</keyword>
<dbReference type="GO" id="GO:0005739">
    <property type="term" value="C:mitochondrion"/>
    <property type="evidence" value="ECO:0007669"/>
    <property type="project" value="TreeGrafter"/>
</dbReference>
<dbReference type="EMBL" id="JADNYJ010000066">
    <property type="protein sequence ID" value="KAF8893694.1"/>
    <property type="molecule type" value="Genomic_DNA"/>
</dbReference>
<evidence type="ECO:0000259" key="5">
    <source>
        <dbReference type="PROSITE" id="PS51778"/>
    </source>
</evidence>
<sequence>MTAFVIPNAIQIITRQAKYTFASLLSRDATFDVIHNIWMLAAREDGSSRVNGTPLPGTRIARVAHAGPRVPAVPSSGGRARRRKTLCACGRAGKHYAETAMEMTVPGTPEKIHNLMFASGFIKDFMASYFFFNPDIEMSTWQPVNPSSKLLARTFSYIKPLNGSLGPKQTRCDIKEEMTHFDLEEYISTITTTRSPDVPSGGAFKVLTRTCVMWASLVSSRVVVTTQVEWSGWSVFKGEVLLVHSLGRLLWNW</sequence>
<dbReference type="Gene3D" id="2.30.29.30">
    <property type="entry name" value="Pleckstrin-homology domain (PH domain)/Phosphotyrosine-binding domain (PTB)"/>
    <property type="match status" value="1"/>
</dbReference>
<dbReference type="PANTHER" id="PTHR23319">
    <property type="entry name" value="GRAM DOMAIN CONTAINING 1B, ISOFORM E"/>
    <property type="match status" value="1"/>
</dbReference>
<dbReference type="PANTHER" id="PTHR23319:SF4">
    <property type="entry name" value="GRAM DOMAIN CONTAINING 1B, ISOFORM E"/>
    <property type="match status" value="1"/>
</dbReference>
<dbReference type="GO" id="GO:0032541">
    <property type="term" value="C:cortical endoplasmic reticulum"/>
    <property type="evidence" value="ECO:0007669"/>
    <property type="project" value="TreeGrafter"/>
</dbReference>
<accession>A0A9P5NMH8</accession>
<dbReference type="OrthoDB" id="2162691at2759"/>
<dbReference type="GO" id="GO:0005886">
    <property type="term" value="C:plasma membrane"/>
    <property type="evidence" value="ECO:0007669"/>
    <property type="project" value="TreeGrafter"/>
</dbReference>
<evidence type="ECO:0000313" key="7">
    <source>
        <dbReference type="Proteomes" id="UP000724874"/>
    </source>
</evidence>
<dbReference type="GO" id="GO:0032366">
    <property type="term" value="P:intracellular sterol transport"/>
    <property type="evidence" value="ECO:0007669"/>
    <property type="project" value="TreeGrafter"/>
</dbReference>
<dbReference type="InterPro" id="IPR011993">
    <property type="entry name" value="PH-like_dom_sf"/>
</dbReference>
<dbReference type="Pfam" id="PF16016">
    <property type="entry name" value="VASt"/>
    <property type="match status" value="1"/>
</dbReference>
<dbReference type="InterPro" id="IPR051482">
    <property type="entry name" value="Cholesterol_transport"/>
</dbReference>
<keyword evidence="2" id="KW-0812">Transmembrane</keyword>
<evidence type="ECO:0000256" key="2">
    <source>
        <dbReference type="ARBA" id="ARBA00022692"/>
    </source>
</evidence>
<evidence type="ECO:0000256" key="4">
    <source>
        <dbReference type="ARBA" id="ARBA00023136"/>
    </source>
</evidence>
<name>A0A9P5NMH8_GYMJU</name>
<organism evidence="6 7">
    <name type="scientific">Gymnopilus junonius</name>
    <name type="common">Spectacular rustgill mushroom</name>
    <name type="synonym">Gymnopilus spectabilis subsp. junonius</name>
    <dbReference type="NCBI Taxonomy" id="109634"/>
    <lineage>
        <taxon>Eukaryota</taxon>
        <taxon>Fungi</taxon>
        <taxon>Dikarya</taxon>
        <taxon>Basidiomycota</taxon>
        <taxon>Agaricomycotina</taxon>
        <taxon>Agaricomycetes</taxon>
        <taxon>Agaricomycetidae</taxon>
        <taxon>Agaricales</taxon>
        <taxon>Agaricineae</taxon>
        <taxon>Hymenogastraceae</taxon>
        <taxon>Gymnopilus</taxon>
    </lineage>
</organism>
<dbReference type="Proteomes" id="UP000724874">
    <property type="component" value="Unassembled WGS sequence"/>
</dbReference>
<dbReference type="GO" id="GO:0140268">
    <property type="term" value="C:endoplasmic reticulum-plasma membrane contact site"/>
    <property type="evidence" value="ECO:0007669"/>
    <property type="project" value="TreeGrafter"/>
</dbReference>
<evidence type="ECO:0000256" key="3">
    <source>
        <dbReference type="ARBA" id="ARBA00022989"/>
    </source>
</evidence>
<evidence type="ECO:0000313" key="6">
    <source>
        <dbReference type="EMBL" id="KAF8893694.1"/>
    </source>
</evidence>
<dbReference type="GO" id="GO:0032934">
    <property type="term" value="F:sterol binding"/>
    <property type="evidence" value="ECO:0007669"/>
    <property type="project" value="TreeGrafter"/>
</dbReference>
<gene>
    <name evidence="6" type="ORF">CPB84DRAFT_1783149</name>
</gene>
<comment type="subcellular location">
    <subcellularLocation>
        <location evidence="1">Membrane</location>
    </subcellularLocation>
</comment>
<keyword evidence="3" id="KW-1133">Transmembrane helix</keyword>
<reference evidence="6" key="1">
    <citation type="submission" date="2020-11" db="EMBL/GenBank/DDBJ databases">
        <authorList>
            <consortium name="DOE Joint Genome Institute"/>
            <person name="Ahrendt S."/>
            <person name="Riley R."/>
            <person name="Andreopoulos W."/>
            <person name="LaButti K."/>
            <person name="Pangilinan J."/>
            <person name="Ruiz-duenas F.J."/>
            <person name="Barrasa J.M."/>
            <person name="Sanchez-Garcia M."/>
            <person name="Camarero S."/>
            <person name="Miyauchi S."/>
            <person name="Serrano A."/>
            <person name="Linde D."/>
            <person name="Babiker R."/>
            <person name="Drula E."/>
            <person name="Ayuso-Fernandez I."/>
            <person name="Pacheco R."/>
            <person name="Padilla G."/>
            <person name="Ferreira P."/>
            <person name="Barriuso J."/>
            <person name="Kellner H."/>
            <person name="Castanera R."/>
            <person name="Alfaro M."/>
            <person name="Ramirez L."/>
            <person name="Pisabarro A.G."/>
            <person name="Kuo A."/>
            <person name="Tritt A."/>
            <person name="Lipzen A."/>
            <person name="He G."/>
            <person name="Yan M."/>
            <person name="Ng V."/>
            <person name="Cullen D."/>
            <person name="Martin F."/>
            <person name="Rosso M.-N."/>
            <person name="Henrissat B."/>
            <person name="Hibbett D."/>
            <person name="Martinez A.T."/>
            <person name="Grigoriev I.V."/>
        </authorList>
    </citation>
    <scope>NUCLEOTIDE SEQUENCE</scope>
    <source>
        <strain evidence="6">AH 44721</strain>
    </source>
</reference>
<dbReference type="GO" id="GO:0005789">
    <property type="term" value="C:endoplasmic reticulum membrane"/>
    <property type="evidence" value="ECO:0007669"/>
    <property type="project" value="TreeGrafter"/>
</dbReference>
<evidence type="ECO:0000256" key="1">
    <source>
        <dbReference type="ARBA" id="ARBA00004370"/>
    </source>
</evidence>
<protein>
    <recommendedName>
        <fullName evidence="5">VASt domain-containing protein</fullName>
    </recommendedName>
</protein>